<keyword evidence="2" id="KW-1185">Reference proteome</keyword>
<name>A0A0V1IVU1_TRIPS</name>
<gene>
    <name evidence="1" type="ORF">T4B_13616</name>
</gene>
<dbReference type="Proteomes" id="UP000054805">
    <property type="component" value="Unassembled WGS sequence"/>
</dbReference>
<dbReference type="AlphaFoldDB" id="A0A0V1IVU1"/>
<accession>A0A0V1IVU1</accession>
<evidence type="ECO:0000313" key="1">
    <source>
        <dbReference type="EMBL" id="KRZ26732.1"/>
    </source>
</evidence>
<protein>
    <submittedName>
        <fullName evidence="1">Uncharacterized protein</fullName>
    </submittedName>
</protein>
<organism evidence="1 2">
    <name type="scientific">Trichinella pseudospiralis</name>
    <name type="common">Parasitic roundworm</name>
    <dbReference type="NCBI Taxonomy" id="6337"/>
    <lineage>
        <taxon>Eukaryota</taxon>
        <taxon>Metazoa</taxon>
        <taxon>Ecdysozoa</taxon>
        <taxon>Nematoda</taxon>
        <taxon>Enoplea</taxon>
        <taxon>Dorylaimia</taxon>
        <taxon>Trichinellida</taxon>
        <taxon>Trichinellidae</taxon>
        <taxon>Trichinella</taxon>
    </lineage>
</organism>
<dbReference type="EMBL" id="JYDS01000081">
    <property type="protein sequence ID" value="KRZ26732.1"/>
    <property type="molecule type" value="Genomic_DNA"/>
</dbReference>
<sequence length="70" mass="7913">MTYRRTRTGVDGRYPLSNAARLQANTHRGTATIKERNLAGRRWLWADEFGEEPYRDGQSLTNKTAIASSA</sequence>
<evidence type="ECO:0000313" key="2">
    <source>
        <dbReference type="Proteomes" id="UP000054805"/>
    </source>
</evidence>
<proteinExistence type="predicted"/>
<reference evidence="1 2" key="1">
    <citation type="submission" date="2015-01" db="EMBL/GenBank/DDBJ databases">
        <title>Evolution of Trichinella species and genotypes.</title>
        <authorList>
            <person name="Korhonen P.K."/>
            <person name="Edoardo P."/>
            <person name="Giuseppe L.R."/>
            <person name="Gasser R.B."/>
        </authorList>
    </citation>
    <scope>NUCLEOTIDE SEQUENCE [LARGE SCALE GENOMIC DNA]</scope>
    <source>
        <strain evidence="1">ISS588</strain>
    </source>
</reference>
<comment type="caution">
    <text evidence="1">The sequence shown here is derived from an EMBL/GenBank/DDBJ whole genome shotgun (WGS) entry which is preliminary data.</text>
</comment>